<protein>
    <submittedName>
        <fullName evidence="1">29357_t:CDS:1</fullName>
    </submittedName>
</protein>
<dbReference type="Proteomes" id="UP000789920">
    <property type="component" value="Unassembled WGS sequence"/>
</dbReference>
<proteinExistence type="predicted"/>
<accession>A0ACA9SNG0</accession>
<sequence length="48" mass="5750">YYILELHKEAKELKQVLSERGLWLKKGLKLKENTRINESIARFFGTEK</sequence>
<keyword evidence="2" id="KW-1185">Reference proteome</keyword>
<feature type="non-terminal residue" evidence="1">
    <location>
        <position position="48"/>
    </location>
</feature>
<organism evidence="1 2">
    <name type="scientific">Racocetra persica</name>
    <dbReference type="NCBI Taxonomy" id="160502"/>
    <lineage>
        <taxon>Eukaryota</taxon>
        <taxon>Fungi</taxon>
        <taxon>Fungi incertae sedis</taxon>
        <taxon>Mucoromycota</taxon>
        <taxon>Glomeromycotina</taxon>
        <taxon>Glomeromycetes</taxon>
        <taxon>Diversisporales</taxon>
        <taxon>Gigasporaceae</taxon>
        <taxon>Racocetra</taxon>
    </lineage>
</organism>
<feature type="non-terminal residue" evidence="1">
    <location>
        <position position="1"/>
    </location>
</feature>
<dbReference type="EMBL" id="CAJVQC010138525">
    <property type="protein sequence ID" value="CAG8843476.1"/>
    <property type="molecule type" value="Genomic_DNA"/>
</dbReference>
<comment type="caution">
    <text evidence="1">The sequence shown here is derived from an EMBL/GenBank/DDBJ whole genome shotgun (WGS) entry which is preliminary data.</text>
</comment>
<evidence type="ECO:0000313" key="2">
    <source>
        <dbReference type="Proteomes" id="UP000789920"/>
    </source>
</evidence>
<name>A0ACA9SNG0_9GLOM</name>
<evidence type="ECO:0000313" key="1">
    <source>
        <dbReference type="EMBL" id="CAG8843476.1"/>
    </source>
</evidence>
<reference evidence="1" key="1">
    <citation type="submission" date="2021-06" db="EMBL/GenBank/DDBJ databases">
        <authorList>
            <person name="Kallberg Y."/>
            <person name="Tangrot J."/>
            <person name="Rosling A."/>
        </authorList>
    </citation>
    <scope>NUCLEOTIDE SEQUENCE</scope>
    <source>
        <strain evidence="1">MA461A</strain>
    </source>
</reference>
<gene>
    <name evidence="1" type="ORF">RPERSI_LOCUS32779</name>
</gene>